<dbReference type="AlphaFoldDB" id="A0A7I9VK96"/>
<dbReference type="InterPro" id="IPR052344">
    <property type="entry name" value="Transposase-related"/>
</dbReference>
<evidence type="ECO:0000259" key="2">
    <source>
        <dbReference type="Pfam" id="PF03050"/>
    </source>
</evidence>
<accession>A0A7I9VK96</accession>
<dbReference type="PANTHER" id="PTHR33678">
    <property type="entry name" value="BLL1576 PROTEIN"/>
    <property type="match status" value="1"/>
</dbReference>
<reference evidence="5" key="1">
    <citation type="journal article" date="2020" name="Appl. Environ. Microbiol.">
        <title>Diazotrophic Anaeromyxobacter Isolates from Soils.</title>
        <authorList>
            <person name="Masuda Y."/>
            <person name="Yamanaka H."/>
            <person name="Xu Z.X."/>
            <person name="Shiratori Y."/>
            <person name="Aono T."/>
            <person name="Amachi S."/>
            <person name="Senoo K."/>
            <person name="Itoh H."/>
        </authorList>
    </citation>
    <scope>NUCLEOTIDE SEQUENCE [LARGE SCALE GENOMIC DNA]</scope>
    <source>
        <strain evidence="5">R267</strain>
    </source>
</reference>
<evidence type="ECO:0000313" key="4">
    <source>
        <dbReference type="EMBL" id="GEJ56618.1"/>
    </source>
</evidence>
<dbReference type="Pfam" id="PF03050">
    <property type="entry name" value="DDE_Tnp_IS66"/>
    <property type="match status" value="1"/>
</dbReference>
<evidence type="ECO:0000256" key="1">
    <source>
        <dbReference type="SAM" id="Coils"/>
    </source>
</evidence>
<sequence length="406" mass="45300">MGSDDHRCEWRDRAEGLGARLDAATTSLETAQQTISEQAQIIQQQGDSLSRLSEQFASVQATIEKLQRHVFGKRSEKMPPVAVAIRDPARAEADRLTALQTRRENAEKKRQLVTRKIEHTVRDDQRVCLKCGGHEFTPLGAGAMTELYELVPAMIERQLHIQEKLRCRCGEGIVTADGPEKVYDKARFGPMFMAQVVVSKCADSLPLHRQAKAYRRVGVQVNDSTLGDLFHRTAELTKPLSERLLHLVAEKEIVLADETTHRVQEKGKTRTAWLWSFIGRDEAEKEIIAYVFSRSRSGATPVRVLADTIGKLLVDGYSGYNKVTLPGGRERAGCLAHLRRKFFDAQSAAPDAAKRAMDFILEVYRIERTALDADLLGTPEHLAMRQTRSRACVFGLAGGPSSPERA</sequence>
<evidence type="ECO:0008006" key="6">
    <source>
        <dbReference type="Google" id="ProtNLM"/>
    </source>
</evidence>
<proteinExistence type="predicted"/>
<dbReference type="PANTHER" id="PTHR33678:SF1">
    <property type="entry name" value="BLL1576 PROTEIN"/>
    <property type="match status" value="1"/>
</dbReference>
<keyword evidence="5" id="KW-1185">Reference proteome</keyword>
<gene>
    <name evidence="4" type="ORF">AMYX_13590</name>
</gene>
<feature type="coiled-coil region" evidence="1">
    <location>
        <begin position="49"/>
        <end position="116"/>
    </location>
</feature>
<dbReference type="InterPro" id="IPR024474">
    <property type="entry name" value="Znf_dom_IS66"/>
</dbReference>
<feature type="domain" description="Transposase IS66 zinc-finger binding" evidence="3">
    <location>
        <begin position="126"/>
        <end position="169"/>
    </location>
</feature>
<dbReference type="NCBIfam" id="NF033517">
    <property type="entry name" value="transpos_IS66"/>
    <property type="match status" value="1"/>
</dbReference>
<dbReference type="InterPro" id="IPR004291">
    <property type="entry name" value="Transposase_IS66_central"/>
</dbReference>
<dbReference type="Pfam" id="PF13005">
    <property type="entry name" value="zf-IS66"/>
    <property type="match status" value="1"/>
</dbReference>
<name>A0A7I9VK96_9BACT</name>
<keyword evidence="1" id="KW-0175">Coiled coil</keyword>
<feature type="domain" description="Transposase IS66 central" evidence="2">
    <location>
        <begin position="186"/>
        <end position="393"/>
    </location>
</feature>
<evidence type="ECO:0000259" key="3">
    <source>
        <dbReference type="Pfam" id="PF13005"/>
    </source>
</evidence>
<protein>
    <recommendedName>
        <fullName evidence="6">Transposase IS66</fullName>
    </recommendedName>
</protein>
<organism evidence="4 5">
    <name type="scientific">Anaeromyxobacter diazotrophicus</name>
    <dbReference type="NCBI Taxonomy" id="2590199"/>
    <lineage>
        <taxon>Bacteria</taxon>
        <taxon>Pseudomonadati</taxon>
        <taxon>Myxococcota</taxon>
        <taxon>Myxococcia</taxon>
        <taxon>Myxococcales</taxon>
        <taxon>Cystobacterineae</taxon>
        <taxon>Anaeromyxobacteraceae</taxon>
        <taxon>Anaeromyxobacter</taxon>
    </lineage>
</organism>
<dbReference type="Proteomes" id="UP000503640">
    <property type="component" value="Unassembled WGS sequence"/>
</dbReference>
<dbReference type="EMBL" id="BJTG01000003">
    <property type="protein sequence ID" value="GEJ56618.1"/>
    <property type="molecule type" value="Genomic_DNA"/>
</dbReference>
<comment type="caution">
    <text evidence="4">The sequence shown here is derived from an EMBL/GenBank/DDBJ whole genome shotgun (WGS) entry which is preliminary data.</text>
</comment>
<evidence type="ECO:0000313" key="5">
    <source>
        <dbReference type="Proteomes" id="UP000503640"/>
    </source>
</evidence>